<organism evidence="1 2">
    <name type="scientific">Agrilus planipennis</name>
    <name type="common">Emerald ash borer</name>
    <name type="synonym">Agrilus marcopoli</name>
    <dbReference type="NCBI Taxonomy" id="224129"/>
    <lineage>
        <taxon>Eukaryota</taxon>
        <taxon>Metazoa</taxon>
        <taxon>Ecdysozoa</taxon>
        <taxon>Arthropoda</taxon>
        <taxon>Hexapoda</taxon>
        <taxon>Insecta</taxon>
        <taxon>Pterygota</taxon>
        <taxon>Neoptera</taxon>
        <taxon>Endopterygota</taxon>
        <taxon>Coleoptera</taxon>
        <taxon>Polyphaga</taxon>
        <taxon>Elateriformia</taxon>
        <taxon>Buprestoidea</taxon>
        <taxon>Buprestidae</taxon>
        <taxon>Agrilinae</taxon>
        <taxon>Agrilus</taxon>
    </lineage>
</organism>
<sequence length="78" mass="8922">MKKEIQKISGLNCEIKTLDMKKPRIKIVEVDGDIDPGDIENLIVSQNFLNYTNDDHKIVHVLNNKKKGTKTIFMELAP</sequence>
<protein>
    <submittedName>
        <fullName evidence="2">Uncharacterized protein LOC112904926</fullName>
    </submittedName>
</protein>
<reference evidence="2" key="1">
    <citation type="submission" date="2025-08" db="UniProtKB">
        <authorList>
            <consortium name="RefSeq"/>
        </authorList>
    </citation>
    <scope>IDENTIFICATION</scope>
    <source>
        <tissue evidence="2">Entire body</tissue>
    </source>
</reference>
<proteinExistence type="predicted"/>
<dbReference type="AlphaFoldDB" id="A0A7F5R7N2"/>
<dbReference type="RefSeq" id="XP_025831983.1">
    <property type="nucleotide sequence ID" value="XM_025976198.1"/>
</dbReference>
<dbReference type="GeneID" id="112904926"/>
<dbReference type="Proteomes" id="UP000192223">
    <property type="component" value="Unplaced"/>
</dbReference>
<evidence type="ECO:0000313" key="1">
    <source>
        <dbReference type="Proteomes" id="UP000192223"/>
    </source>
</evidence>
<dbReference type="InParanoid" id="A0A7F5R7N2"/>
<evidence type="ECO:0000313" key="2">
    <source>
        <dbReference type="RefSeq" id="XP_025831983.1"/>
    </source>
</evidence>
<dbReference type="OrthoDB" id="6775559at2759"/>
<dbReference type="KEGG" id="apln:112904926"/>
<keyword evidence="1" id="KW-1185">Reference proteome</keyword>
<accession>A0A7F5R7N2</accession>
<name>A0A7F5R7N2_AGRPL</name>
<gene>
    <name evidence="2" type="primary">LOC112904926</name>
</gene>